<dbReference type="EMBL" id="MW030596">
    <property type="protein sequence ID" value="QPI16718.1"/>
    <property type="molecule type" value="Genomic_DNA"/>
</dbReference>
<accession>A0A7S9SUY6</accession>
<sequence length="310" mass="34451">MLKDGDDISFSSNIIINGYLTTNKLELNNTDGYSDIFTASNASKEVFSIINNGNVGIGITNPDFTIHMNTNDGILIPAGNTSNRPNHDILKKGVIRYNTENDEFEGYGPGNSWGSLGGVKDVDGDTYISSENTSGEDNDELKFFTSNHDRMIINKTGNVGIGTTFPEEKLHVFGNILATGYIKSYYSDERLKTDIELIPDPLNIIEQLNGFYYKPNKLANSFGIESNHRELGLSAQEVNKVLPEIVDLAPLDIMHDENNNIVSKSGENYLTLSYDKMIPVIIESIKKLNSEIKLLKEENKLLKESIKKNS</sequence>
<feature type="domain" description="Peptidase S74" evidence="1">
    <location>
        <begin position="187"/>
        <end position="299"/>
    </location>
</feature>
<dbReference type="Pfam" id="PF13884">
    <property type="entry name" value="Peptidase_S74"/>
    <property type="match status" value="1"/>
</dbReference>
<reference evidence="2" key="1">
    <citation type="submission" date="2020-08" db="EMBL/GenBank/DDBJ databases">
        <title>Bridging the membrane lipid divide: bacteria of the FCB group superphylum have the potential to synthesize archaeal ether lipids.</title>
        <authorList>
            <person name="Villanueva L."/>
            <person name="von Meijenfeldt F.A.B."/>
            <person name="Westbye A.B."/>
            <person name="Yadav S."/>
            <person name="Hopmans E.C."/>
            <person name="Dutilh B.E."/>
            <person name="Sinninghe Damste J.S."/>
        </authorList>
    </citation>
    <scope>NUCLEOTIDE SEQUENCE</scope>
    <source>
        <strain evidence="2">NIOZ-UU159</strain>
    </source>
</reference>
<evidence type="ECO:0000259" key="1">
    <source>
        <dbReference type="PROSITE" id="PS51688"/>
    </source>
</evidence>
<gene>
    <name evidence="2" type="ORF">NIOZUU159_00212</name>
</gene>
<dbReference type="PROSITE" id="PS51688">
    <property type="entry name" value="ICA"/>
    <property type="match status" value="1"/>
</dbReference>
<organism evidence="2">
    <name type="scientific">Virus NIOZ-UU159</name>
    <dbReference type="NCBI Taxonomy" id="2763270"/>
    <lineage>
        <taxon>Viruses</taxon>
    </lineage>
</organism>
<protein>
    <recommendedName>
        <fullName evidence="1">Peptidase S74 domain-containing protein</fullName>
    </recommendedName>
</protein>
<dbReference type="InterPro" id="IPR030392">
    <property type="entry name" value="S74_ICA"/>
</dbReference>
<evidence type="ECO:0000313" key="2">
    <source>
        <dbReference type="EMBL" id="QPI16718.1"/>
    </source>
</evidence>
<name>A0A7S9SUY6_9VIRU</name>
<proteinExistence type="predicted"/>